<dbReference type="AlphaFoldDB" id="A0A420DNP6"/>
<evidence type="ECO:0000259" key="1">
    <source>
        <dbReference type="Pfam" id="PF09917"/>
    </source>
</evidence>
<feature type="domain" description="DUF2147" evidence="1">
    <location>
        <begin position="50"/>
        <end position="151"/>
    </location>
</feature>
<organism evidence="2 3">
    <name type="scientific">Sulfitobacter guttiformis</name>
    <dbReference type="NCBI Taxonomy" id="74349"/>
    <lineage>
        <taxon>Bacteria</taxon>
        <taxon>Pseudomonadati</taxon>
        <taxon>Pseudomonadota</taxon>
        <taxon>Alphaproteobacteria</taxon>
        <taxon>Rhodobacterales</taxon>
        <taxon>Roseobacteraceae</taxon>
        <taxon>Sulfitobacter</taxon>
    </lineage>
</organism>
<dbReference type="InterPro" id="IPR019223">
    <property type="entry name" value="DUF2147"/>
</dbReference>
<protein>
    <submittedName>
        <fullName evidence="2">Uncharacterized protein (DUF2147 family)</fullName>
    </submittedName>
</protein>
<dbReference type="Pfam" id="PF09917">
    <property type="entry name" value="DUF2147"/>
    <property type="match status" value="1"/>
</dbReference>
<proteinExistence type="predicted"/>
<dbReference type="PANTHER" id="PTHR36919">
    <property type="entry name" value="BLR1215 PROTEIN"/>
    <property type="match status" value="1"/>
</dbReference>
<evidence type="ECO:0000313" key="2">
    <source>
        <dbReference type="EMBL" id="RKE95807.1"/>
    </source>
</evidence>
<comment type="caution">
    <text evidence="2">The sequence shown here is derived from an EMBL/GenBank/DDBJ whole genome shotgun (WGS) entry which is preliminary data.</text>
</comment>
<dbReference type="STRING" id="1443111.Z949_2305"/>
<gene>
    <name evidence="2" type="ORF">C8N30_0347</name>
</gene>
<sequence>MYHRSAPFACAAAAQGLGRAGVFEMKKILSVAILAIASGVGTAQADVPIGLWQSNPDNMGIVLHVRTRACGRAICGQVERVKDRRGYDAPSRSVGHRVLINLVPDEEGMFSGDVWEPASNKLLRARMKVEGNLMRFENCNGMECSKVTWRRVR</sequence>
<evidence type="ECO:0000313" key="3">
    <source>
        <dbReference type="Proteomes" id="UP000284407"/>
    </source>
</evidence>
<dbReference type="PANTHER" id="PTHR36919:SF2">
    <property type="entry name" value="BLL6627 PROTEIN"/>
    <property type="match status" value="1"/>
</dbReference>
<keyword evidence="3" id="KW-1185">Reference proteome</keyword>
<dbReference type="Proteomes" id="UP000284407">
    <property type="component" value="Unassembled WGS sequence"/>
</dbReference>
<reference evidence="2 3" key="1">
    <citation type="submission" date="2018-09" db="EMBL/GenBank/DDBJ databases">
        <title>Genomic Encyclopedia of Archaeal and Bacterial Type Strains, Phase II (KMG-II): from individual species to whole genera.</title>
        <authorList>
            <person name="Goeker M."/>
        </authorList>
    </citation>
    <scope>NUCLEOTIDE SEQUENCE [LARGE SCALE GENOMIC DNA]</scope>
    <source>
        <strain evidence="2 3">DSM 11458</strain>
    </source>
</reference>
<dbReference type="EMBL" id="RAQK01000001">
    <property type="protein sequence ID" value="RKE95807.1"/>
    <property type="molecule type" value="Genomic_DNA"/>
</dbReference>
<name>A0A420DNP6_9RHOB</name>
<accession>A0A420DNP6</accession>